<reference evidence="3 4" key="1">
    <citation type="journal article" date="2019" name="Int. J. Syst. Evol. Microbiol.">
        <title>The Global Catalogue of Microorganisms (GCM) 10K type strain sequencing project: providing services to taxonomists for standard genome sequencing and annotation.</title>
        <authorList>
            <consortium name="The Broad Institute Genomics Platform"/>
            <consortium name="The Broad Institute Genome Sequencing Center for Infectious Disease"/>
            <person name="Wu L."/>
            <person name="Ma J."/>
        </authorList>
    </citation>
    <scope>NUCLEOTIDE SEQUENCE [LARGE SCALE GENOMIC DNA]</scope>
    <source>
        <strain evidence="3 4">JCM 3380</strain>
    </source>
</reference>
<sequence length="182" mass="19460">MFWLFAQMFVLCGFAFLAGAVLTWLPLRATIRGLRAELTHPTTRPRPALPVGTLTIPTQPEEAPEKADEPEPPLEAETTPEPDHAPALAAEPTPEAAPKPEPAPKPKAAPKPAPAPASVLASAPAPVAVVEVKGSSKSMIFHTPDSPYFKRMKGDVTFRSIAEAEEAGYTQWRPKSAAAQVR</sequence>
<keyword evidence="4" id="KW-1185">Reference proteome</keyword>
<keyword evidence="2" id="KW-0812">Transmembrane</keyword>
<feature type="transmembrane region" description="Helical" evidence="2">
    <location>
        <begin position="6"/>
        <end position="25"/>
    </location>
</feature>
<keyword evidence="2" id="KW-1133">Transmembrane helix</keyword>
<evidence type="ECO:0000256" key="1">
    <source>
        <dbReference type="SAM" id="MobiDB-lite"/>
    </source>
</evidence>
<dbReference type="Proteomes" id="UP001500416">
    <property type="component" value="Unassembled WGS sequence"/>
</dbReference>
<dbReference type="RefSeq" id="WP_343931538.1">
    <property type="nucleotide sequence ID" value="NZ_BAAABU010000001.1"/>
</dbReference>
<accession>A0ABN0SZH4</accession>
<organism evidence="3 4">
    <name type="scientific">Saccharothrix mutabilis subsp. mutabilis</name>
    <dbReference type="NCBI Taxonomy" id="66855"/>
    <lineage>
        <taxon>Bacteria</taxon>
        <taxon>Bacillati</taxon>
        <taxon>Actinomycetota</taxon>
        <taxon>Actinomycetes</taxon>
        <taxon>Pseudonocardiales</taxon>
        <taxon>Pseudonocardiaceae</taxon>
        <taxon>Saccharothrix</taxon>
    </lineage>
</organism>
<comment type="caution">
    <text evidence="3">The sequence shown here is derived from an EMBL/GenBank/DDBJ whole genome shotgun (WGS) entry which is preliminary data.</text>
</comment>
<proteinExistence type="predicted"/>
<keyword evidence="2" id="KW-0472">Membrane</keyword>
<evidence type="ECO:0000313" key="3">
    <source>
        <dbReference type="EMBL" id="GAA0207391.1"/>
    </source>
</evidence>
<gene>
    <name evidence="3" type="ORF">GCM10010492_01150</name>
</gene>
<name>A0ABN0SZH4_9PSEU</name>
<evidence type="ECO:0000256" key="2">
    <source>
        <dbReference type="SAM" id="Phobius"/>
    </source>
</evidence>
<feature type="compositionally biased region" description="Low complexity" evidence="1">
    <location>
        <begin position="81"/>
        <end position="94"/>
    </location>
</feature>
<feature type="compositionally biased region" description="Pro residues" evidence="1">
    <location>
        <begin position="95"/>
        <end position="115"/>
    </location>
</feature>
<feature type="region of interest" description="Disordered" evidence="1">
    <location>
        <begin position="41"/>
        <end position="116"/>
    </location>
</feature>
<protein>
    <submittedName>
        <fullName evidence="3">Uncharacterized protein</fullName>
    </submittedName>
</protein>
<evidence type="ECO:0000313" key="4">
    <source>
        <dbReference type="Proteomes" id="UP001500416"/>
    </source>
</evidence>
<dbReference type="EMBL" id="BAAABU010000001">
    <property type="protein sequence ID" value="GAA0207391.1"/>
    <property type="molecule type" value="Genomic_DNA"/>
</dbReference>
<feature type="compositionally biased region" description="Acidic residues" evidence="1">
    <location>
        <begin position="70"/>
        <end position="80"/>
    </location>
</feature>